<evidence type="ECO:0000313" key="1">
    <source>
        <dbReference type="EMBL" id="GAI67814.1"/>
    </source>
</evidence>
<accession>X1SJ53</accession>
<gene>
    <name evidence="1" type="ORF">S12H4_00162</name>
</gene>
<protein>
    <submittedName>
        <fullName evidence="1">Uncharacterized protein</fullName>
    </submittedName>
</protein>
<dbReference type="EMBL" id="BARW01000012">
    <property type="protein sequence ID" value="GAI67814.1"/>
    <property type="molecule type" value="Genomic_DNA"/>
</dbReference>
<name>X1SJ53_9ZZZZ</name>
<reference evidence="1" key="1">
    <citation type="journal article" date="2014" name="Front. Microbiol.">
        <title>High frequency of phylogenetically diverse reductive dehalogenase-homologous genes in deep subseafloor sedimentary metagenomes.</title>
        <authorList>
            <person name="Kawai M."/>
            <person name="Futagami T."/>
            <person name="Toyoda A."/>
            <person name="Takaki Y."/>
            <person name="Nishi S."/>
            <person name="Hori S."/>
            <person name="Arai W."/>
            <person name="Tsubouchi T."/>
            <person name="Morono Y."/>
            <person name="Uchiyama I."/>
            <person name="Ito T."/>
            <person name="Fujiyama A."/>
            <person name="Inagaki F."/>
            <person name="Takami H."/>
        </authorList>
    </citation>
    <scope>NUCLEOTIDE SEQUENCE</scope>
    <source>
        <strain evidence="1">Expedition CK06-06</strain>
    </source>
</reference>
<dbReference type="AlphaFoldDB" id="X1SJ53"/>
<organism evidence="1">
    <name type="scientific">marine sediment metagenome</name>
    <dbReference type="NCBI Taxonomy" id="412755"/>
    <lineage>
        <taxon>unclassified sequences</taxon>
        <taxon>metagenomes</taxon>
        <taxon>ecological metagenomes</taxon>
    </lineage>
</organism>
<proteinExistence type="predicted"/>
<comment type="caution">
    <text evidence="1">The sequence shown here is derived from an EMBL/GenBank/DDBJ whole genome shotgun (WGS) entry which is preliminary data.</text>
</comment>
<sequence>MLIRAKPTNGGRIWVNVGAAAADNVGYLLDSGEPIVLSVNNLHSLQFFSDNDDDWVIIVYTK</sequence>